<evidence type="ECO:0000313" key="3">
    <source>
        <dbReference type="Proteomes" id="UP001213664"/>
    </source>
</evidence>
<accession>A0AAJ5WYX5</accession>
<gene>
    <name evidence="2" type="ORF">P0Y50_15020</name>
</gene>
<dbReference type="Proteomes" id="UP001213664">
    <property type="component" value="Chromosome"/>
</dbReference>
<sequence length="452" mass="51224">MPKYPFPDDMFTPPEDRPHDWPDDPELRRAVDWFKSKMTADEWEARRLTAAERLYDAALHNITDTKGRFFEARDTFGWYLFLAEANLDHVWNYEPVFGSRVIPVFKAIGRDFDALKTVVGVEDRVAEIVGKNRSQPNGGLFELLVASAYLREGAEVAFVPEQPGVAKTHDLNATIGGVTWAVECKRMEVGDTGDRERNRIRELWNPIAHHLARAGRSILAEVEFHVPPQDLPDDHLVRRVAPVALGGSQSVAWDDASSTGVVKPLDMGPVKAVLADNDLMQGSSRLMELLTGRYVRNMPYNTVLKAKFGGNPRYITDLDLAIVLRYEVTAEAAIDAKARDIFRKLREANQQLPSDRPSVVHIGFEAVEGDRIEKARYEKILTTTQRFDPEGKPLEWVYCHYFVPESPPDESWAFDETTQWAAIRPQHPMPLNKPFLIMPESADGRTGPHWQL</sequence>
<evidence type="ECO:0000256" key="1">
    <source>
        <dbReference type="SAM" id="MobiDB-lite"/>
    </source>
</evidence>
<feature type="region of interest" description="Disordered" evidence="1">
    <location>
        <begin position="1"/>
        <end position="22"/>
    </location>
</feature>
<proteinExistence type="predicted"/>
<evidence type="ECO:0000313" key="2">
    <source>
        <dbReference type="EMBL" id="WEK39826.1"/>
    </source>
</evidence>
<dbReference type="EMBL" id="CP119326">
    <property type="protein sequence ID" value="WEK39826.1"/>
    <property type="molecule type" value="Genomic_DNA"/>
</dbReference>
<name>A0AAJ5WYX5_9CAUL</name>
<reference evidence="2" key="1">
    <citation type="submission" date="2023-03" db="EMBL/GenBank/DDBJ databases">
        <title>Andean soil-derived lignocellulolytic bacterial consortium as a source of novel taxa and putative plastic-active enzymes.</title>
        <authorList>
            <person name="Diaz-Garcia L."/>
            <person name="Chuvochina M."/>
            <person name="Feuerriegel G."/>
            <person name="Bunk B."/>
            <person name="Sproer C."/>
            <person name="Streit W.R."/>
            <person name="Rodriguez L.M."/>
            <person name="Overmann J."/>
            <person name="Jimenez D.J."/>
        </authorList>
    </citation>
    <scope>NUCLEOTIDE SEQUENCE</scope>
    <source>
        <strain evidence="2">MAG 833</strain>
    </source>
</reference>
<protein>
    <submittedName>
        <fullName evidence="2">Uncharacterized protein</fullName>
    </submittedName>
</protein>
<dbReference type="AlphaFoldDB" id="A0AAJ5WYX5"/>
<organism evidence="2 3">
    <name type="scientific">Candidatus Brevundimonas colombiensis</name>
    <dbReference type="NCBI Taxonomy" id="3121376"/>
    <lineage>
        <taxon>Bacteria</taxon>
        <taxon>Pseudomonadati</taxon>
        <taxon>Pseudomonadota</taxon>
        <taxon>Alphaproteobacteria</taxon>
        <taxon>Caulobacterales</taxon>
        <taxon>Caulobacteraceae</taxon>
        <taxon>Brevundimonas</taxon>
    </lineage>
</organism>